<dbReference type="EC" id="3.1.22.-" evidence="13"/>
<dbReference type="RefSeq" id="XP_067067218.1">
    <property type="nucleotide sequence ID" value="XM_067212008.1"/>
</dbReference>
<evidence type="ECO:0000256" key="2">
    <source>
        <dbReference type="ARBA" id="ARBA00004123"/>
    </source>
</evidence>
<evidence type="ECO:0000256" key="5">
    <source>
        <dbReference type="ARBA" id="ARBA00022723"/>
    </source>
</evidence>
<evidence type="ECO:0000259" key="14">
    <source>
        <dbReference type="SMART" id="SM00891"/>
    </source>
</evidence>
<comment type="function">
    <text evidence="13">Interacts with EME1 to form a DNA structure-specific endonuclease with substrate preference for branched DNA structures with a 5'-end at the branch nick. Typical substrates include 3'-flap structures, D-loops, replication forks and nicked Holliday junctions. May be required in mitosis for the processing of stalled or collapsed replication fork intermediates. May be required in meiosis for the repair of meiosis-specific double strand breaks subsequent to single-end invasion (SEI).</text>
</comment>
<dbReference type="Gene3D" id="3.40.50.10130">
    <property type="match status" value="1"/>
</dbReference>
<evidence type="ECO:0000256" key="1">
    <source>
        <dbReference type="ARBA" id="ARBA00001946"/>
    </source>
</evidence>
<dbReference type="InterPro" id="IPR027421">
    <property type="entry name" value="DNA_pol_lamdba_lyase_dom_sf"/>
</dbReference>
<dbReference type="InterPro" id="IPR033309">
    <property type="entry name" value="Mus81"/>
</dbReference>
<comment type="caution">
    <text evidence="15">The sequence shown here is derived from an EMBL/GenBank/DDBJ whole genome shotgun (WGS) entry which is preliminary data.</text>
</comment>
<dbReference type="SUPFAM" id="SSF52980">
    <property type="entry name" value="Restriction endonuclease-like"/>
    <property type="match status" value="1"/>
</dbReference>
<evidence type="ECO:0000256" key="6">
    <source>
        <dbReference type="ARBA" id="ARBA00022759"/>
    </source>
</evidence>
<evidence type="ECO:0000256" key="7">
    <source>
        <dbReference type="ARBA" id="ARBA00022763"/>
    </source>
</evidence>
<dbReference type="GO" id="GO:0000727">
    <property type="term" value="P:double-strand break repair via break-induced replication"/>
    <property type="evidence" value="ECO:0007669"/>
    <property type="project" value="UniProtKB-UniRule"/>
</dbReference>
<comment type="subcellular location">
    <subcellularLocation>
        <location evidence="2 13">Nucleus</location>
    </subcellularLocation>
</comment>
<dbReference type="GeneID" id="92365959"/>
<dbReference type="GO" id="GO:0008821">
    <property type="term" value="F:crossover junction DNA endonuclease activity"/>
    <property type="evidence" value="ECO:0007669"/>
    <property type="project" value="UniProtKB-UniRule"/>
</dbReference>
<evidence type="ECO:0000256" key="11">
    <source>
        <dbReference type="ARBA" id="ARBA00023204"/>
    </source>
</evidence>
<comment type="subunit">
    <text evidence="13">Interacts with EME1.</text>
</comment>
<evidence type="ECO:0000256" key="4">
    <source>
        <dbReference type="ARBA" id="ARBA00022722"/>
    </source>
</evidence>
<keyword evidence="7 13" id="KW-0227">DNA damage</keyword>
<dbReference type="InterPro" id="IPR011335">
    <property type="entry name" value="Restrct_endonuc-II-like"/>
</dbReference>
<proteinExistence type="inferred from homology"/>
<dbReference type="Gene3D" id="1.10.150.110">
    <property type="entry name" value="DNA polymerase beta, N-terminal domain-like"/>
    <property type="match status" value="1"/>
</dbReference>
<dbReference type="InterPro" id="IPR047416">
    <property type="entry name" value="XPF_nuclease_Mus81"/>
</dbReference>
<organism evidence="15 16">
    <name type="scientific">Cryptosporidium andersoni</name>
    <dbReference type="NCBI Taxonomy" id="117008"/>
    <lineage>
        <taxon>Eukaryota</taxon>
        <taxon>Sar</taxon>
        <taxon>Alveolata</taxon>
        <taxon>Apicomplexa</taxon>
        <taxon>Conoidasida</taxon>
        <taxon>Coccidia</taxon>
        <taxon>Eucoccidiorida</taxon>
        <taxon>Eimeriorina</taxon>
        <taxon>Cryptosporidiidae</taxon>
        <taxon>Cryptosporidium</taxon>
    </lineage>
</organism>
<dbReference type="AlphaFoldDB" id="A0A1J4MI11"/>
<dbReference type="EMBL" id="LRBS01000100">
    <property type="protein sequence ID" value="OII73848.1"/>
    <property type="molecule type" value="Genomic_DNA"/>
</dbReference>
<sequence>MEIYDKDTYNKNNYGNKRIILTDGNLSSNDEVESKEDYNEYEMKKPLKKTKKSINNRNSTILAHPYNIKYLEYLNELRKSAKTMQNIAMIKKAMKSLELYPLPLYNQQQFLSLEGIGNYLASKLSKLINKQESDIFYFDNEEYKNKCKEFREYKIRELNNILEPILQICSEADNKNKNGNIKEDKNFKIQKNTSSLKGIPITYGSKWSILVSIYLNEKLGKNSFCTEKSIESIGIYIKNSFSVNMNFKNIEKNIKSLIRSNLVELNITRNILGNFPIGSEQKKYYLTEKGYVVAYDCCCNDSQIVYILKNYLRICEDNDLSINEKLKRIALDKTMNKYTDYEIVMIVDYREVNNSKIFDNSNINPNYNNSDEIFSNNYINNKNYSIGSRSSGIPQYLIKRLCDNGIKIELRNLPIGDIIWVVRPIINKTDDIVPIEKCYVLPWIIERKTGSDLCSSIMDGRYDEQKYRLMHSLGTENIIFLIEDINSIHENIVWSSGTGGPISNGRVPPKQIIRSAQVHTQFVAGFHIIQSQSIGHTITLLIGIHNVISQVVKNRWDQINNTCNNYVSPNEDYNKTLSLRILENIIKSRPLFCDWENNSKKSSNLTVQQLFGKQLRAIHGCGPEATEILLELWPTPYMIFKEISQKNSVDLIHTQINKKWNQIRNINIKKRTRKKIPISNELLKTLINLYGGDTIQDQFVDIFDI</sequence>
<gene>
    <name evidence="15" type="ORF">cand_017740</name>
</gene>
<dbReference type="Pfam" id="PF02732">
    <property type="entry name" value="ERCC4"/>
    <property type="match status" value="1"/>
</dbReference>
<dbReference type="GO" id="GO:0003677">
    <property type="term" value="F:DNA binding"/>
    <property type="evidence" value="ECO:0007669"/>
    <property type="project" value="UniProtKB-UniRule"/>
</dbReference>
<dbReference type="SMART" id="SM00891">
    <property type="entry name" value="ERCC4"/>
    <property type="match status" value="1"/>
</dbReference>
<dbReference type="CDD" id="cd20074">
    <property type="entry name" value="XPF_nuclease_Mus81"/>
    <property type="match status" value="1"/>
</dbReference>
<dbReference type="GO" id="GO:0048257">
    <property type="term" value="F:3'-flap endonuclease activity"/>
    <property type="evidence" value="ECO:0007669"/>
    <property type="project" value="TreeGrafter"/>
</dbReference>
<accession>A0A1J4MI11</accession>
<keyword evidence="12 13" id="KW-0539">Nucleus</keyword>
<name>A0A1J4MI11_9CRYT</name>
<dbReference type="GO" id="GO:0000712">
    <property type="term" value="P:resolution of meiotic recombination intermediates"/>
    <property type="evidence" value="ECO:0007669"/>
    <property type="project" value="TreeGrafter"/>
</dbReference>
<dbReference type="InterPro" id="IPR042530">
    <property type="entry name" value="EME1/EME2_C"/>
</dbReference>
<dbReference type="Proteomes" id="UP000186804">
    <property type="component" value="Unassembled WGS sequence"/>
</dbReference>
<keyword evidence="4 13" id="KW-0540">Nuclease</keyword>
<keyword evidence="8 13" id="KW-0378">Hydrolase</keyword>
<evidence type="ECO:0000256" key="13">
    <source>
        <dbReference type="RuleBase" id="RU369042"/>
    </source>
</evidence>
<evidence type="ECO:0000256" key="10">
    <source>
        <dbReference type="ARBA" id="ARBA00023172"/>
    </source>
</evidence>
<dbReference type="InterPro" id="IPR006166">
    <property type="entry name" value="ERCC4_domain"/>
</dbReference>
<dbReference type="GO" id="GO:0006308">
    <property type="term" value="P:DNA catabolic process"/>
    <property type="evidence" value="ECO:0007669"/>
    <property type="project" value="UniProtKB-UniRule"/>
</dbReference>
<evidence type="ECO:0000256" key="12">
    <source>
        <dbReference type="ARBA" id="ARBA00023242"/>
    </source>
</evidence>
<keyword evidence="10 13" id="KW-0233">DNA recombination</keyword>
<keyword evidence="6 13" id="KW-0255">Endonuclease</keyword>
<dbReference type="OrthoDB" id="5963188at2759"/>
<dbReference type="GO" id="GO:0048476">
    <property type="term" value="C:Holliday junction resolvase complex"/>
    <property type="evidence" value="ECO:0007669"/>
    <property type="project" value="UniProtKB-UniRule"/>
</dbReference>
<protein>
    <recommendedName>
        <fullName evidence="13">Crossover junction endonuclease MUS81</fullName>
        <ecNumber evidence="13">3.1.22.-</ecNumber>
    </recommendedName>
</protein>
<evidence type="ECO:0000256" key="3">
    <source>
        <dbReference type="ARBA" id="ARBA00010015"/>
    </source>
</evidence>
<comment type="similarity">
    <text evidence="3 13">Belongs to the XPF family.</text>
</comment>
<reference evidence="15 16" key="1">
    <citation type="submission" date="2016-10" db="EMBL/GenBank/DDBJ databases">
        <title>Reductive evolution of mitochondrial metabolism and differential evolution of invasion-related proteins in Cryptosporidium.</title>
        <authorList>
            <person name="Liu S."/>
            <person name="Roellig D.M."/>
            <person name="Guo Y."/>
            <person name="Li N."/>
            <person name="Frace M.A."/>
            <person name="Tang K."/>
            <person name="Zhang L."/>
            <person name="Feng Y."/>
            <person name="Xiao L."/>
        </authorList>
    </citation>
    <scope>NUCLEOTIDE SEQUENCE [LARGE SCALE GENOMIC DNA]</scope>
    <source>
        <strain evidence="15">30847</strain>
    </source>
</reference>
<evidence type="ECO:0000256" key="9">
    <source>
        <dbReference type="ARBA" id="ARBA00022842"/>
    </source>
</evidence>
<comment type="cofactor">
    <cofactor evidence="1 13">
        <name>Mg(2+)</name>
        <dbReference type="ChEBI" id="CHEBI:18420"/>
    </cofactor>
</comment>
<evidence type="ECO:0000313" key="15">
    <source>
        <dbReference type="EMBL" id="OII73848.1"/>
    </source>
</evidence>
<feature type="domain" description="ERCC4" evidence="14">
    <location>
        <begin position="344"/>
        <end position="486"/>
    </location>
</feature>
<dbReference type="GO" id="GO:0005634">
    <property type="term" value="C:nucleus"/>
    <property type="evidence" value="ECO:0007669"/>
    <property type="project" value="UniProtKB-SubCell"/>
</dbReference>
<keyword evidence="16" id="KW-1185">Reference proteome</keyword>
<evidence type="ECO:0000256" key="8">
    <source>
        <dbReference type="ARBA" id="ARBA00022801"/>
    </source>
</evidence>
<dbReference type="PANTHER" id="PTHR13451:SF0">
    <property type="entry name" value="CROSSOVER JUNCTION ENDONUCLEASE MUS81"/>
    <property type="match status" value="1"/>
</dbReference>
<dbReference type="PANTHER" id="PTHR13451">
    <property type="entry name" value="CLASS II CROSSOVER JUNCTION ENDONUCLEASE MUS81"/>
    <property type="match status" value="1"/>
</dbReference>
<keyword evidence="5 13" id="KW-0479">Metal-binding</keyword>
<dbReference type="GO" id="GO:0031573">
    <property type="term" value="P:mitotic intra-S DNA damage checkpoint signaling"/>
    <property type="evidence" value="ECO:0007669"/>
    <property type="project" value="TreeGrafter"/>
</dbReference>
<keyword evidence="11 13" id="KW-0234">DNA repair</keyword>
<dbReference type="GO" id="GO:0046872">
    <property type="term" value="F:metal ion binding"/>
    <property type="evidence" value="ECO:0007669"/>
    <property type="project" value="UniProtKB-UniRule"/>
</dbReference>
<dbReference type="SUPFAM" id="SSF47802">
    <property type="entry name" value="DNA polymerase beta, N-terminal domain-like"/>
    <property type="match status" value="1"/>
</dbReference>
<dbReference type="VEuPathDB" id="CryptoDB:cand_017740"/>
<dbReference type="Gene3D" id="1.10.150.670">
    <property type="entry name" value="Crossover junction endonuclease EME1, DNA-binding domain"/>
    <property type="match status" value="1"/>
</dbReference>
<evidence type="ECO:0000313" key="16">
    <source>
        <dbReference type="Proteomes" id="UP000186804"/>
    </source>
</evidence>
<keyword evidence="9 13" id="KW-0460">Magnesium</keyword>